<gene>
    <name evidence="3" type="ORF">PR048_020434</name>
</gene>
<feature type="region of interest" description="Disordered" evidence="1">
    <location>
        <begin position="430"/>
        <end position="449"/>
    </location>
</feature>
<evidence type="ECO:0000313" key="3">
    <source>
        <dbReference type="EMBL" id="KAJ8879826.1"/>
    </source>
</evidence>
<evidence type="ECO:0000256" key="1">
    <source>
        <dbReference type="SAM" id="MobiDB-lite"/>
    </source>
</evidence>
<feature type="region of interest" description="Disordered" evidence="1">
    <location>
        <begin position="970"/>
        <end position="1002"/>
    </location>
</feature>
<feature type="region of interest" description="Disordered" evidence="1">
    <location>
        <begin position="1"/>
        <end position="30"/>
    </location>
</feature>
<comment type="caution">
    <text evidence="3">The sequence shown here is derived from an EMBL/GenBank/DDBJ whole genome shotgun (WGS) entry which is preliminary data.</text>
</comment>
<keyword evidence="4" id="KW-1185">Reference proteome</keyword>
<feature type="compositionally biased region" description="Polar residues" evidence="1">
    <location>
        <begin position="714"/>
        <end position="726"/>
    </location>
</feature>
<feature type="compositionally biased region" description="Basic and acidic residues" evidence="1">
    <location>
        <begin position="1"/>
        <end position="22"/>
    </location>
</feature>
<evidence type="ECO:0008006" key="5">
    <source>
        <dbReference type="Google" id="ProtNLM"/>
    </source>
</evidence>
<feature type="compositionally biased region" description="Basic and acidic residues" evidence="1">
    <location>
        <begin position="972"/>
        <end position="1002"/>
    </location>
</feature>
<name>A0ABQ9H6A8_9NEOP</name>
<sequence>MEKTARKMESGEGNSHDLHRGTIPDSSKIRPPNLGLEMALASAYPRLIVEWRTVSTKGVVTATSASGNCGRTFLRRTSDVCIPPCPTISPLVFVLRGDQHYTNRVLQVLVPRNTCLVWCNVVIFSVYILPWPVPLRLYLQVLEDSRGRVGADDFLSFKTYSNQGEPGSIPGLVTGFSHVGIVPQRCRWSAFFLGGLPFPPPFHSGAAPYSPQLPSSALNTSLAEPHTPIGVPKYSHLQGTYQLQGCFNGDLVISRVYWQHAENEGRERRLCIGTDLKTKKQSTSSLVNARATFLRVPRPRRLSVAGESLAAELTSLWRQLCGARLRTQAHEDAAGRCARGCHLGYENTICGVELLGDDLAAEDIAPPPQNGNLLLHRRNNHQRSSIFATGRPAGSLRSKYLERGRPEEAACRGRRTVEFFSRTLKRFTTSEPPALESRTQASSSDACHNEPLQTSGLSVKYCSTLEKPPGMYGRTALGGHVMGMPLLPPPPCRPYFLSRRSGCLPAGSGSEFQSYGTRGERCLLLVFSLGFSVFPTAAFRRLCTLSQVSLRPLFRLARNDRSRCSQLLFAAGVAAAGDVDHHAFEREGSRWRSGQNTLLPPRLARFDTRRGRPSQDFRTWGSWRTMPLICGFFLRSPVSSDVPYSYNTSAVLRSGRGVGEKHFNHSVLELFNNKGSLPVIPVITAYSFSRGKTSHLVDLQITAIPSSRAGEDNFQWSTSPKQNSLNSRDDNNTIRGGGHLLKLPAVHEGKVRFQPRRSVRDAIRECGVDALVRQWGKGVTTSLVTHVHTTVCLLPPRSATEPGGGGGPWSTSAPRRAAASILPPCCSGCLSSCNCCVPTPPLSTCRLKAVPTSQALRLGTLLLVMYVAVSSFMFPVLLRLKRREKLQWFRTLVQAVACLEKFPPMRPENYGAQSHLTLSPLQSSRAQPFDKQYASDEKRFCETVAENQLVMLVILHEVTMEEEICRSSNTHKHTDEVKPHSALEDNSSVRHDGNTARHARRSDETLGVRVNVARIAPSLLNLGRAVPPQFSPCPASRKCSRVLQAPSRTVGFTRQFHTLSSIPTTSTSLAVVPQSPVVVHT</sequence>
<protein>
    <recommendedName>
        <fullName evidence="5">Transmembrane protein</fullName>
    </recommendedName>
</protein>
<organism evidence="3 4">
    <name type="scientific">Dryococelus australis</name>
    <dbReference type="NCBI Taxonomy" id="614101"/>
    <lineage>
        <taxon>Eukaryota</taxon>
        <taxon>Metazoa</taxon>
        <taxon>Ecdysozoa</taxon>
        <taxon>Arthropoda</taxon>
        <taxon>Hexapoda</taxon>
        <taxon>Insecta</taxon>
        <taxon>Pterygota</taxon>
        <taxon>Neoptera</taxon>
        <taxon>Polyneoptera</taxon>
        <taxon>Phasmatodea</taxon>
        <taxon>Verophasmatodea</taxon>
        <taxon>Anareolatae</taxon>
        <taxon>Phasmatidae</taxon>
        <taxon>Eurycanthinae</taxon>
        <taxon>Dryococelus</taxon>
    </lineage>
</organism>
<feature type="transmembrane region" description="Helical" evidence="2">
    <location>
        <begin position="855"/>
        <end position="878"/>
    </location>
</feature>
<keyword evidence="2" id="KW-0812">Transmembrane</keyword>
<evidence type="ECO:0000313" key="4">
    <source>
        <dbReference type="Proteomes" id="UP001159363"/>
    </source>
</evidence>
<keyword evidence="2" id="KW-1133">Transmembrane helix</keyword>
<accession>A0ABQ9H6A8</accession>
<keyword evidence="2" id="KW-0472">Membrane</keyword>
<reference evidence="3 4" key="1">
    <citation type="submission" date="2023-02" db="EMBL/GenBank/DDBJ databases">
        <title>LHISI_Scaffold_Assembly.</title>
        <authorList>
            <person name="Stuart O.P."/>
            <person name="Cleave R."/>
            <person name="Magrath M.J.L."/>
            <person name="Mikheyev A.S."/>
        </authorList>
    </citation>
    <scope>NUCLEOTIDE SEQUENCE [LARGE SCALE GENOMIC DNA]</scope>
    <source>
        <strain evidence="3">Daus_M_001</strain>
        <tissue evidence="3">Leg muscle</tissue>
    </source>
</reference>
<dbReference type="Proteomes" id="UP001159363">
    <property type="component" value="Chromosome 6"/>
</dbReference>
<dbReference type="EMBL" id="JARBHB010000007">
    <property type="protein sequence ID" value="KAJ8879826.1"/>
    <property type="molecule type" value="Genomic_DNA"/>
</dbReference>
<feature type="region of interest" description="Disordered" evidence="1">
    <location>
        <begin position="712"/>
        <end position="731"/>
    </location>
</feature>
<evidence type="ECO:0000256" key="2">
    <source>
        <dbReference type="SAM" id="Phobius"/>
    </source>
</evidence>
<proteinExistence type="predicted"/>